<dbReference type="RefSeq" id="XP_004036672.1">
    <property type="nucleotide sequence ID" value="XM_004036624.1"/>
</dbReference>
<dbReference type="eggNOG" id="ENOG502T14P">
    <property type="taxonomic scope" value="Eukaryota"/>
</dbReference>
<dbReference type="Proteomes" id="UP000008983">
    <property type="component" value="Unassembled WGS sequence"/>
</dbReference>
<name>G0QQ16_ICHMU</name>
<keyword evidence="1" id="KW-0732">Signal</keyword>
<organism evidence="2 3">
    <name type="scientific">Ichthyophthirius multifiliis</name>
    <name type="common">White spot disease agent</name>
    <name type="synonym">Ich</name>
    <dbReference type="NCBI Taxonomy" id="5932"/>
    <lineage>
        <taxon>Eukaryota</taxon>
        <taxon>Sar</taxon>
        <taxon>Alveolata</taxon>
        <taxon>Ciliophora</taxon>
        <taxon>Intramacronucleata</taxon>
        <taxon>Oligohymenophorea</taxon>
        <taxon>Hymenostomatida</taxon>
        <taxon>Ophryoglenina</taxon>
        <taxon>Ichthyophthirius</taxon>
    </lineage>
</organism>
<gene>
    <name evidence="2" type="ORF">IMG5_074230</name>
</gene>
<reference evidence="2 3" key="1">
    <citation type="submission" date="2011-07" db="EMBL/GenBank/DDBJ databases">
        <authorList>
            <person name="Coyne R."/>
            <person name="Brami D."/>
            <person name="Johnson J."/>
            <person name="Hostetler J."/>
            <person name="Hannick L."/>
            <person name="Clark T."/>
            <person name="Cassidy-Hanley D."/>
            <person name="Inman J."/>
        </authorList>
    </citation>
    <scope>NUCLEOTIDE SEQUENCE [LARGE SCALE GENOMIC DNA]</scope>
    <source>
        <strain evidence="2 3">G5</strain>
    </source>
</reference>
<dbReference type="OMA" id="ILFQYAN"/>
<keyword evidence="3" id="KW-1185">Reference proteome</keyword>
<dbReference type="OrthoDB" id="302260at2759"/>
<dbReference type="InParanoid" id="G0QQ16"/>
<dbReference type="EMBL" id="GL983601">
    <property type="protein sequence ID" value="EGR32686.1"/>
    <property type="molecule type" value="Genomic_DNA"/>
</dbReference>
<evidence type="ECO:0000313" key="3">
    <source>
        <dbReference type="Proteomes" id="UP000008983"/>
    </source>
</evidence>
<evidence type="ECO:0000313" key="2">
    <source>
        <dbReference type="EMBL" id="EGR32686.1"/>
    </source>
</evidence>
<dbReference type="GeneID" id="14908850"/>
<proteinExistence type="predicted"/>
<evidence type="ECO:0000256" key="1">
    <source>
        <dbReference type="SAM" id="SignalP"/>
    </source>
</evidence>
<sequence length="507" mass="58496">MKKTLLILLAISLIHAQSIEIKPEIKEKQKTEHQTVQYDIYTGQSLKISTPGGFESFHLTLNSDVSDINHPLCKVVERQIKFENVTYLNIYEGQFDSHGLLMNEIPITIGWTSIKPNIKNTNKGIASLDDSLDLYIFMIDDILDKDYYGSQLLGRISMKELYPDYKMLEDEVFLVEARGIIFMFFQSKLIMYDTIKKTKNLVPGYKGDKELKKVLVYYFGQVTMFYIAHGLGGFSAYKMNHAPGLENISLELLFDSDVNNDKKMNIVDINMYEYKMTLNKQEISMMSIYVLDYNSGLHLYDQNFADDIIEPKDIQKKTSVFIPYEQGILFGMCKDETFLIVGSEFGNNVATEIEFDEQANEYFINRKHEVENEIQDILVAENYAILLGSNTHTIIWHSVNSKIIQDMSPLYSQFSLYGYNGGVFFEGPYDERLGKSVDFFAGLQRRHLFVVKIIEQDPYFECDASDQQIQDLVGNHNLLFDVKYNCPTIEEPNSNSYCSHTQNQFLV</sequence>
<feature type="signal peptide" evidence="1">
    <location>
        <begin position="1"/>
        <end position="16"/>
    </location>
</feature>
<accession>G0QQ16</accession>
<protein>
    <submittedName>
        <fullName evidence="2">Uncharacterized protein</fullName>
    </submittedName>
</protein>
<feature type="chain" id="PRO_5003407821" evidence="1">
    <location>
        <begin position="17"/>
        <end position="507"/>
    </location>
</feature>
<dbReference type="AlphaFoldDB" id="G0QQ16"/>